<dbReference type="GO" id="GO:0006952">
    <property type="term" value="P:defense response"/>
    <property type="evidence" value="ECO:0007669"/>
    <property type="project" value="InterPro"/>
</dbReference>
<comment type="caution">
    <text evidence="2">The sequence shown here is derived from an EMBL/GenBank/DDBJ whole genome shotgun (WGS) entry which is preliminary data.</text>
</comment>
<evidence type="ECO:0000313" key="2">
    <source>
        <dbReference type="EMBL" id="KAJ7975400.1"/>
    </source>
</evidence>
<sequence length="199" mass="23008">MITNEEDPSSTCSQTWVYDVFPSFRGEDTREGFTGNLYNTLHQRGVRTFIDDEKLKRGVRETSTKQGLLQLQKTLLGDTLGDKDFSLRDVKEGMERIQHGLLQKKVLIVLDDVDQLEQLQMLVEKDWFGTGSTIIVTTRDKHLLTAHDIDIKYEMKVLDDHEALELFCWSAFKNEIPDEGFEEISARAVQYSSNLPYWL</sequence>
<dbReference type="InterPro" id="IPR044974">
    <property type="entry name" value="Disease_R_plants"/>
</dbReference>
<dbReference type="EMBL" id="JARAOO010000003">
    <property type="protein sequence ID" value="KAJ7975400.1"/>
    <property type="molecule type" value="Genomic_DNA"/>
</dbReference>
<dbReference type="InterPro" id="IPR002182">
    <property type="entry name" value="NB-ARC"/>
</dbReference>
<dbReference type="Pfam" id="PF01582">
    <property type="entry name" value="TIR"/>
    <property type="match status" value="1"/>
</dbReference>
<dbReference type="Gene3D" id="3.40.50.10140">
    <property type="entry name" value="Toll/interleukin-1 receptor homology (TIR) domain"/>
    <property type="match status" value="1"/>
</dbReference>
<organism evidence="2 3">
    <name type="scientific">Quillaja saponaria</name>
    <name type="common">Soap bark tree</name>
    <dbReference type="NCBI Taxonomy" id="32244"/>
    <lineage>
        <taxon>Eukaryota</taxon>
        <taxon>Viridiplantae</taxon>
        <taxon>Streptophyta</taxon>
        <taxon>Embryophyta</taxon>
        <taxon>Tracheophyta</taxon>
        <taxon>Spermatophyta</taxon>
        <taxon>Magnoliopsida</taxon>
        <taxon>eudicotyledons</taxon>
        <taxon>Gunneridae</taxon>
        <taxon>Pentapetalae</taxon>
        <taxon>rosids</taxon>
        <taxon>fabids</taxon>
        <taxon>Fabales</taxon>
        <taxon>Quillajaceae</taxon>
        <taxon>Quillaja</taxon>
    </lineage>
</organism>
<dbReference type="GO" id="GO:0043531">
    <property type="term" value="F:ADP binding"/>
    <property type="evidence" value="ECO:0007669"/>
    <property type="project" value="InterPro"/>
</dbReference>
<name>A0AAD7VH93_QUISA</name>
<proteinExistence type="predicted"/>
<dbReference type="AlphaFoldDB" id="A0AAD7VH93"/>
<keyword evidence="3" id="KW-1185">Reference proteome</keyword>
<dbReference type="PANTHER" id="PTHR11017:SF570">
    <property type="entry name" value="DISEASE RESISTANCE PROTEIN (TIR-NBS CLASS)-RELATED"/>
    <property type="match status" value="1"/>
</dbReference>
<evidence type="ECO:0000313" key="3">
    <source>
        <dbReference type="Proteomes" id="UP001163823"/>
    </source>
</evidence>
<dbReference type="InterPro" id="IPR027417">
    <property type="entry name" value="P-loop_NTPase"/>
</dbReference>
<dbReference type="KEGG" id="qsa:O6P43_005326"/>
<dbReference type="GO" id="GO:0007165">
    <property type="term" value="P:signal transduction"/>
    <property type="evidence" value="ECO:0007669"/>
    <property type="project" value="InterPro"/>
</dbReference>
<dbReference type="InterPro" id="IPR035897">
    <property type="entry name" value="Toll_tir_struct_dom_sf"/>
</dbReference>
<dbReference type="SUPFAM" id="SSF52540">
    <property type="entry name" value="P-loop containing nucleoside triphosphate hydrolases"/>
    <property type="match status" value="1"/>
</dbReference>
<accession>A0AAD7VH93</accession>
<reference evidence="2" key="1">
    <citation type="journal article" date="2023" name="Science">
        <title>Elucidation of the pathway for biosynthesis of saponin adjuvants from the soapbark tree.</title>
        <authorList>
            <person name="Reed J."/>
            <person name="Orme A."/>
            <person name="El-Demerdash A."/>
            <person name="Owen C."/>
            <person name="Martin L.B.B."/>
            <person name="Misra R.C."/>
            <person name="Kikuchi S."/>
            <person name="Rejzek M."/>
            <person name="Martin A.C."/>
            <person name="Harkess A."/>
            <person name="Leebens-Mack J."/>
            <person name="Louveau T."/>
            <person name="Stephenson M.J."/>
            <person name="Osbourn A."/>
        </authorList>
    </citation>
    <scope>NUCLEOTIDE SEQUENCE</scope>
    <source>
        <strain evidence="2">S10</strain>
    </source>
</reference>
<dbReference type="InterPro" id="IPR000157">
    <property type="entry name" value="TIR_dom"/>
</dbReference>
<dbReference type="PANTHER" id="PTHR11017">
    <property type="entry name" value="LEUCINE-RICH REPEAT-CONTAINING PROTEIN"/>
    <property type="match status" value="1"/>
</dbReference>
<protein>
    <submittedName>
        <fullName evidence="2">NBS-containing resistance-like protein</fullName>
    </submittedName>
</protein>
<dbReference type="SMART" id="SM00255">
    <property type="entry name" value="TIR"/>
    <property type="match status" value="1"/>
</dbReference>
<evidence type="ECO:0000259" key="1">
    <source>
        <dbReference type="PROSITE" id="PS50104"/>
    </source>
</evidence>
<dbReference type="PROSITE" id="PS50104">
    <property type="entry name" value="TIR"/>
    <property type="match status" value="1"/>
</dbReference>
<dbReference type="Pfam" id="PF00931">
    <property type="entry name" value="NB-ARC"/>
    <property type="match status" value="1"/>
</dbReference>
<gene>
    <name evidence="2" type="ORF">O6P43_005326</name>
</gene>
<dbReference type="Proteomes" id="UP001163823">
    <property type="component" value="Chromosome 3"/>
</dbReference>
<feature type="domain" description="TIR" evidence="1">
    <location>
        <begin position="16"/>
        <end position="155"/>
    </location>
</feature>